<evidence type="ECO:0000256" key="1">
    <source>
        <dbReference type="ARBA" id="ARBA00022630"/>
    </source>
</evidence>
<dbReference type="InterPro" id="IPR011251">
    <property type="entry name" value="Luciferase-like_dom"/>
</dbReference>
<keyword evidence="2" id="KW-0288">FMN</keyword>
<keyword evidence="7" id="KW-1185">Reference proteome</keyword>
<evidence type="ECO:0000256" key="3">
    <source>
        <dbReference type="ARBA" id="ARBA00023002"/>
    </source>
</evidence>
<dbReference type="InterPro" id="IPR050172">
    <property type="entry name" value="SsuD_RutA_monooxygenase"/>
</dbReference>
<dbReference type="EMBL" id="JAPDDP010000060">
    <property type="protein sequence ID" value="MDA0183758.1"/>
    <property type="molecule type" value="Genomic_DNA"/>
</dbReference>
<proteinExistence type="predicted"/>
<dbReference type="RefSeq" id="WP_270028171.1">
    <property type="nucleotide sequence ID" value="NZ_JAPDDP010000060.1"/>
</dbReference>
<sequence length="276" mass="30587">MRVGIQLPEVEREVRWPEYLAMAKAAEEVGFDSIWVGDHLLYDGPERAPWEVWTMMSALAAVTQRVTIGPLVACAAFHPPGLIAKMAATIDEISGGRFTLALGAGWNRREFDAFDIPYDKRVSRFEEAFTIIRHLVAGERVTFDGTFHKADDVVLLPTPHRPVPLMLGSNGPRMHAIAAEHCTSWNTWWEDYGNTPEGFAELQAQFAPHLERSACMLVQLDGQPEERKPTVPAVPEARFAAHLRELGEAGADEVIVVASPITERSIRTLGEALPGR</sequence>
<dbReference type="SUPFAM" id="SSF51679">
    <property type="entry name" value="Bacterial luciferase-like"/>
    <property type="match status" value="1"/>
</dbReference>
<dbReference type="GO" id="GO:0046306">
    <property type="term" value="P:alkanesulfonate catabolic process"/>
    <property type="evidence" value="ECO:0007669"/>
    <property type="project" value="TreeGrafter"/>
</dbReference>
<keyword evidence="4" id="KW-0503">Monooxygenase</keyword>
<organism evidence="6 7">
    <name type="scientific">Solirubrobacter phytolaccae</name>
    <dbReference type="NCBI Taxonomy" id="1404360"/>
    <lineage>
        <taxon>Bacteria</taxon>
        <taxon>Bacillati</taxon>
        <taxon>Actinomycetota</taxon>
        <taxon>Thermoleophilia</taxon>
        <taxon>Solirubrobacterales</taxon>
        <taxon>Solirubrobacteraceae</taxon>
        <taxon>Solirubrobacter</taxon>
    </lineage>
</organism>
<dbReference type="AlphaFoldDB" id="A0A9X3NC69"/>
<name>A0A9X3NC69_9ACTN</name>
<reference evidence="6" key="1">
    <citation type="submission" date="2022-10" db="EMBL/GenBank/DDBJ databases">
        <title>The WGS of Solirubrobacter phytolaccae KCTC 29190.</title>
        <authorList>
            <person name="Jiang Z."/>
        </authorList>
    </citation>
    <scope>NUCLEOTIDE SEQUENCE</scope>
    <source>
        <strain evidence="6">KCTC 29190</strain>
    </source>
</reference>
<evidence type="ECO:0000256" key="4">
    <source>
        <dbReference type="ARBA" id="ARBA00023033"/>
    </source>
</evidence>
<dbReference type="InterPro" id="IPR036661">
    <property type="entry name" value="Luciferase-like_sf"/>
</dbReference>
<keyword evidence="3" id="KW-0560">Oxidoreductase</keyword>
<evidence type="ECO:0000313" key="6">
    <source>
        <dbReference type="EMBL" id="MDA0183758.1"/>
    </source>
</evidence>
<dbReference type="Pfam" id="PF00296">
    <property type="entry name" value="Bac_luciferase"/>
    <property type="match status" value="1"/>
</dbReference>
<dbReference type="GO" id="GO:0008726">
    <property type="term" value="F:alkanesulfonate monooxygenase activity"/>
    <property type="evidence" value="ECO:0007669"/>
    <property type="project" value="TreeGrafter"/>
</dbReference>
<feature type="domain" description="Luciferase-like" evidence="5">
    <location>
        <begin position="12"/>
        <end position="207"/>
    </location>
</feature>
<keyword evidence="1" id="KW-0285">Flavoprotein</keyword>
<dbReference type="PANTHER" id="PTHR42847">
    <property type="entry name" value="ALKANESULFONATE MONOOXYGENASE"/>
    <property type="match status" value="1"/>
</dbReference>
<evidence type="ECO:0000259" key="5">
    <source>
        <dbReference type="Pfam" id="PF00296"/>
    </source>
</evidence>
<dbReference type="PANTHER" id="PTHR42847:SF4">
    <property type="entry name" value="ALKANESULFONATE MONOOXYGENASE-RELATED"/>
    <property type="match status" value="1"/>
</dbReference>
<dbReference type="Gene3D" id="3.20.20.30">
    <property type="entry name" value="Luciferase-like domain"/>
    <property type="match status" value="1"/>
</dbReference>
<comment type="caution">
    <text evidence="6">The sequence shown here is derived from an EMBL/GenBank/DDBJ whole genome shotgun (WGS) entry which is preliminary data.</text>
</comment>
<protein>
    <submittedName>
        <fullName evidence="6">LLM class flavin-dependent oxidoreductase</fullName>
    </submittedName>
</protein>
<dbReference type="Proteomes" id="UP001147653">
    <property type="component" value="Unassembled WGS sequence"/>
</dbReference>
<accession>A0A9X3NC69</accession>
<evidence type="ECO:0000313" key="7">
    <source>
        <dbReference type="Proteomes" id="UP001147653"/>
    </source>
</evidence>
<gene>
    <name evidence="6" type="ORF">OJ997_25850</name>
</gene>
<evidence type="ECO:0000256" key="2">
    <source>
        <dbReference type="ARBA" id="ARBA00022643"/>
    </source>
</evidence>